<reference evidence="3 4" key="1">
    <citation type="submission" date="2019-09" db="EMBL/GenBank/DDBJ databases">
        <title>Genome sequence and assembly of Taibaiella sp.</title>
        <authorList>
            <person name="Chhetri G."/>
        </authorList>
    </citation>
    <scope>NUCLEOTIDE SEQUENCE [LARGE SCALE GENOMIC DNA]</scope>
    <source>
        <strain evidence="3 4">KVB11</strain>
    </source>
</reference>
<proteinExistence type="predicted"/>
<keyword evidence="1" id="KW-0732">Signal</keyword>
<dbReference type="Pfam" id="PF13568">
    <property type="entry name" value="OMP_b-brl_2"/>
    <property type="match status" value="1"/>
</dbReference>
<dbReference type="Proteomes" id="UP000323632">
    <property type="component" value="Unassembled WGS sequence"/>
</dbReference>
<organism evidence="3 4">
    <name type="scientific">Taibaiella lutea</name>
    <dbReference type="NCBI Taxonomy" id="2608001"/>
    <lineage>
        <taxon>Bacteria</taxon>
        <taxon>Pseudomonadati</taxon>
        <taxon>Bacteroidota</taxon>
        <taxon>Chitinophagia</taxon>
        <taxon>Chitinophagales</taxon>
        <taxon>Chitinophagaceae</taxon>
        <taxon>Taibaiella</taxon>
    </lineage>
</organism>
<sequence>MKRILLTIATVFVAQSIFAQMSIAPEAGINLSSLSIKDDNGNSQDISGKMGAKAGLYFNIPISNGFFIQPGILYSMKGGQETTTLSILGVTASSKTTISLNYLEIPLNLGYDFDMGNLGGIFVTVGPYLGYGLSGKTKGTLKITGMPDETTEEDINFGSGEDEIKALDYGLNFGAGYRTPFGIYGRIQYGLGLANLSNFGGDASMMNKGVSFTVGYAFKLKSK</sequence>
<protein>
    <submittedName>
        <fullName evidence="3">PorT family protein</fullName>
    </submittedName>
</protein>
<evidence type="ECO:0000259" key="2">
    <source>
        <dbReference type="Pfam" id="PF13568"/>
    </source>
</evidence>
<dbReference type="EMBL" id="VWSH01000001">
    <property type="protein sequence ID" value="KAA5536396.1"/>
    <property type="molecule type" value="Genomic_DNA"/>
</dbReference>
<comment type="caution">
    <text evidence="3">The sequence shown here is derived from an EMBL/GenBank/DDBJ whole genome shotgun (WGS) entry which is preliminary data.</text>
</comment>
<evidence type="ECO:0000313" key="3">
    <source>
        <dbReference type="EMBL" id="KAA5536396.1"/>
    </source>
</evidence>
<feature type="domain" description="Outer membrane protein beta-barrel" evidence="2">
    <location>
        <begin position="18"/>
        <end position="192"/>
    </location>
</feature>
<evidence type="ECO:0000256" key="1">
    <source>
        <dbReference type="SAM" id="SignalP"/>
    </source>
</evidence>
<feature type="chain" id="PRO_5024418447" evidence="1">
    <location>
        <begin position="20"/>
        <end position="223"/>
    </location>
</feature>
<accession>A0A5M6CN09</accession>
<feature type="signal peptide" evidence="1">
    <location>
        <begin position="1"/>
        <end position="19"/>
    </location>
</feature>
<dbReference type="AlphaFoldDB" id="A0A5M6CN09"/>
<name>A0A5M6CN09_9BACT</name>
<dbReference type="RefSeq" id="WP_150030967.1">
    <property type="nucleotide sequence ID" value="NZ_VWSH01000001.1"/>
</dbReference>
<keyword evidence="4" id="KW-1185">Reference proteome</keyword>
<evidence type="ECO:0000313" key="4">
    <source>
        <dbReference type="Proteomes" id="UP000323632"/>
    </source>
</evidence>
<gene>
    <name evidence="3" type="ORF">F0919_01640</name>
</gene>
<dbReference type="InterPro" id="IPR025665">
    <property type="entry name" value="Beta-barrel_OMP_2"/>
</dbReference>